<dbReference type="EMBL" id="CP093350">
    <property type="protein sequence ID" value="WOH12442.1"/>
    <property type="molecule type" value="Genomic_DNA"/>
</dbReference>
<evidence type="ECO:0000259" key="5">
    <source>
        <dbReference type="PROSITE" id="PS51292"/>
    </source>
</evidence>
<evidence type="ECO:0000256" key="2">
    <source>
        <dbReference type="ARBA" id="ARBA00022771"/>
    </source>
</evidence>
<keyword evidence="1" id="KW-0479">Metal-binding</keyword>
<dbReference type="InterPro" id="IPR013083">
    <property type="entry name" value="Znf_RING/FYVE/PHD"/>
</dbReference>
<dbReference type="SUPFAM" id="SSF57850">
    <property type="entry name" value="RING/U-box"/>
    <property type="match status" value="1"/>
</dbReference>
<dbReference type="PANTHER" id="PTHR46214:SF30">
    <property type="entry name" value="OS01G0850200 PROTEIN"/>
    <property type="match status" value="1"/>
</dbReference>
<dbReference type="InterPro" id="IPR011016">
    <property type="entry name" value="Znf_RING-CH"/>
</dbReference>
<feature type="transmembrane region" description="Helical" evidence="4">
    <location>
        <begin position="170"/>
        <end position="188"/>
    </location>
</feature>
<dbReference type="Pfam" id="PF12906">
    <property type="entry name" value="RINGv"/>
    <property type="match status" value="1"/>
</dbReference>
<dbReference type="PANTHER" id="PTHR46214">
    <property type="entry name" value="ZINC FINGER, RING-CH-TYPE"/>
    <property type="match status" value="1"/>
</dbReference>
<keyword evidence="3" id="KW-0862">Zinc</keyword>
<reference evidence="6" key="2">
    <citation type="submission" date="2022-03" db="EMBL/GenBank/DDBJ databases">
        <title>Draft title - Genomic analysis of global carrot germplasm unveils the trajectory of domestication and the origin of high carotenoid orange carrot.</title>
        <authorList>
            <person name="Iorizzo M."/>
            <person name="Ellison S."/>
            <person name="Senalik D."/>
            <person name="Macko-Podgorni A."/>
            <person name="Grzebelus D."/>
            <person name="Bostan H."/>
            <person name="Rolling W."/>
            <person name="Curaba J."/>
            <person name="Simon P."/>
        </authorList>
    </citation>
    <scope>NUCLEOTIDE SEQUENCE</scope>
    <source>
        <tissue evidence="6">Leaf</tissue>
    </source>
</reference>
<keyword evidence="2" id="KW-0863">Zinc-finger</keyword>
<dbReference type="Proteomes" id="UP000077755">
    <property type="component" value="Chromosome 8"/>
</dbReference>
<dbReference type="AlphaFoldDB" id="A0AAF1BCW0"/>
<name>A0AAF1BCW0_DAUCS</name>
<evidence type="ECO:0000256" key="4">
    <source>
        <dbReference type="SAM" id="Phobius"/>
    </source>
</evidence>
<evidence type="ECO:0000313" key="7">
    <source>
        <dbReference type="Proteomes" id="UP000077755"/>
    </source>
</evidence>
<reference evidence="6" key="1">
    <citation type="journal article" date="2016" name="Nat. Genet.">
        <title>A high-quality carrot genome assembly provides new insights into carotenoid accumulation and asterid genome evolution.</title>
        <authorList>
            <person name="Iorizzo M."/>
            <person name="Ellison S."/>
            <person name="Senalik D."/>
            <person name="Zeng P."/>
            <person name="Satapoomin P."/>
            <person name="Huang J."/>
            <person name="Bowman M."/>
            <person name="Iovene M."/>
            <person name="Sanseverino W."/>
            <person name="Cavagnaro P."/>
            <person name="Yildiz M."/>
            <person name="Macko-Podgorni A."/>
            <person name="Moranska E."/>
            <person name="Grzebelus E."/>
            <person name="Grzebelus D."/>
            <person name="Ashrafi H."/>
            <person name="Zheng Z."/>
            <person name="Cheng S."/>
            <person name="Spooner D."/>
            <person name="Van Deynze A."/>
            <person name="Simon P."/>
        </authorList>
    </citation>
    <scope>NUCLEOTIDE SEQUENCE</scope>
    <source>
        <tissue evidence="6">Leaf</tissue>
    </source>
</reference>
<keyword evidence="4" id="KW-0472">Membrane</keyword>
<gene>
    <name evidence="6" type="ORF">DCAR_0831946</name>
</gene>
<sequence>MTTLSNTPHVDLQESNIIAQEVHRASSFSASEILGAADKRRESCVSECSVELVDLESGVHDTKLHLSKCERDCRICHMTLDSSYQESGVPMELGCCCKDDLAVAHKHCAETWFKIKGNKTCEICGSVAENVSCANEAELLEQWNEANDVATIALPLSSTETRNFWQGHRFLNFLLACMVFAFVISWLFHFNVPS</sequence>
<dbReference type="GO" id="GO:0008270">
    <property type="term" value="F:zinc ion binding"/>
    <property type="evidence" value="ECO:0007669"/>
    <property type="project" value="UniProtKB-KW"/>
</dbReference>
<evidence type="ECO:0000313" key="6">
    <source>
        <dbReference type="EMBL" id="WOH12442.1"/>
    </source>
</evidence>
<keyword evidence="4" id="KW-1133">Transmembrane helix</keyword>
<proteinExistence type="predicted"/>
<organism evidence="6 7">
    <name type="scientific">Daucus carota subsp. sativus</name>
    <name type="common">Carrot</name>
    <dbReference type="NCBI Taxonomy" id="79200"/>
    <lineage>
        <taxon>Eukaryota</taxon>
        <taxon>Viridiplantae</taxon>
        <taxon>Streptophyta</taxon>
        <taxon>Embryophyta</taxon>
        <taxon>Tracheophyta</taxon>
        <taxon>Spermatophyta</taxon>
        <taxon>Magnoliopsida</taxon>
        <taxon>eudicotyledons</taxon>
        <taxon>Gunneridae</taxon>
        <taxon>Pentapetalae</taxon>
        <taxon>asterids</taxon>
        <taxon>campanulids</taxon>
        <taxon>Apiales</taxon>
        <taxon>Apiaceae</taxon>
        <taxon>Apioideae</taxon>
        <taxon>Scandiceae</taxon>
        <taxon>Daucinae</taxon>
        <taxon>Daucus</taxon>
        <taxon>Daucus sect. Daucus</taxon>
    </lineage>
</organism>
<evidence type="ECO:0000256" key="1">
    <source>
        <dbReference type="ARBA" id="ARBA00022723"/>
    </source>
</evidence>
<keyword evidence="7" id="KW-1185">Reference proteome</keyword>
<feature type="domain" description="RING-CH-type" evidence="5">
    <location>
        <begin position="65"/>
        <end position="131"/>
    </location>
</feature>
<dbReference type="Gene3D" id="3.30.40.10">
    <property type="entry name" value="Zinc/RING finger domain, C3HC4 (zinc finger)"/>
    <property type="match status" value="1"/>
</dbReference>
<protein>
    <recommendedName>
        <fullName evidence="5">RING-CH-type domain-containing protein</fullName>
    </recommendedName>
</protein>
<keyword evidence="4" id="KW-0812">Transmembrane</keyword>
<dbReference type="PROSITE" id="PS51292">
    <property type="entry name" value="ZF_RING_CH"/>
    <property type="match status" value="1"/>
</dbReference>
<dbReference type="SMART" id="SM00744">
    <property type="entry name" value="RINGv"/>
    <property type="match status" value="1"/>
</dbReference>
<dbReference type="KEGG" id="dcr:108197849"/>
<evidence type="ECO:0000256" key="3">
    <source>
        <dbReference type="ARBA" id="ARBA00022833"/>
    </source>
</evidence>
<accession>A0AAF1BCW0</accession>